<organism evidence="7 8">
    <name type="scientific">Apodospora peruviana</name>
    <dbReference type="NCBI Taxonomy" id="516989"/>
    <lineage>
        <taxon>Eukaryota</taxon>
        <taxon>Fungi</taxon>
        <taxon>Dikarya</taxon>
        <taxon>Ascomycota</taxon>
        <taxon>Pezizomycotina</taxon>
        <taxon>Sordariomycetes</taxon>
        <taxon>Sordariomycetidae</taxon>
        <taxon>Sordariales</taxon>
        <taxon>Lasiosphaeriaceae</taxon>
        <taxon>Apodospora</taxon>
    </lineage>
</organism>
<dbReference type="SMART" id="SM00327">
    <property type="entry name" value="VWA"/>
    <property type="match status" value="1"/>
</dbReference>
<accession>A0AAE0M2B8</accession>
<evidence type="ECO:0000256" key="2">
    <source>
        <dbReference type="ARBA" id="ARBA00022980"/>
    </source>
</evidence>
<gene>
    <name evidence="7" type="ORF">B0H66DRAFT_625806</name>
</gene>
<keyword evidence="8" id="KW-1185">Reference proteome</keyword>
<dbReference type="Pfam" id="PF14624">
    <property type="entry name" value="Vwaint"/>
    <property type="match status" value="1"/>
</dbReference>
<dbReference type="SUPFAM" id="SSF53300">
    <property type="entry name" value="vWA-like"/>
    <property type="match status" value="1"/>
</dbReference>
<reference evidence="7" key="1">
    <citation type="journal article" date="2023" name="Mol. Phylogenet. Evol.">
        <title>Genome-scale phylogeny and comparative genomics of the fungal order Sordariales.</title>
        <authorList>
            <person name="Hensen N."/>
            <person name="Bonometti L."/>
            <person name="Westerberg I."/>
            <person name="Brannstrom I.O."/>
            <person name="Guillou S."/>
            <person name="Cros-Aarteil S."/>
            <person name="Calhoun S."/>
            <person name="Haridas S."/>
            <person name="Kuo A."/>
            <person name="Mondo S."/>
            <person name="Pangilinan J."/>
            <person name="Riley R."/>
            <person name="LaButti K."/>
            <person name="Andreopoulos B."/>
            <person name="Lipzen A."/>
            <person name="Chen C."/>
            <person name="Yan M."/>
            <person name="Daum C."/>
            <person name="Ng V."/>
            <person name="Clum A."/>
            <person name="Steindorff A."/>
            <person name="Ohm R.A."/>
            <person name="Martin F."/>
            <person name="Silar P."/>
            <person name="Natvig D.O."/>
            <person name="Lalanne C."/>
            <person name="Gautier V."/>
            <person name="Ament-Velasquez S.L."/>
            <person name="Kruys A."/>
            <person name="Hutchinson M.I."/>
            <person name="Powell A.J."/>
            <person name="Barry K."/>
            <person name="Miller A.N."/>
            <person name="Grigoriev I.V."/>
            <person name="Debuchy R."/>
            <person name="Gladieux P."/>
            <person name="Hiltunen Thoren M."/>
            <person name="Johannesson H."/>
        </authorList>
    </citation>
    <scope>NUCLEOTIDE SEQUENCE</scope>
    <source>
        <strain evidence="7">CBS 118394</strain>
    </source>
</reference>
<dbReference type="PROSITE" id="PS50234">
    <property type="entry name" value="VWFA"/>
    <property type="match status" value="1"/>
</dbReference>
<dbReference type="GO" id="GO:0003723">
    <property type="term" value="F:RNA binding"/>
    <property type="evidence" value="ECO:0007669"/>
    <property type="project" value="TreeGrafter"/>
</dbReference>
<dbReference type="HAMAP" id="MF_00499">
    <property type="entry name" value="Ribosomal_eL13"/>
    <property type="match status" value="1"/>
</dbReference>
<keyword evidence="2 4" id="KW-0689">Ribosomal protein</keyword>
<feature type="domain" description="VWFA" evidence="6">
    <location>
        <begin position="36"/>
        <end position="225"/>
    </location>
</feature>
<dbReference type="GO" id="GO:0022625">
    <property type="term" value="C:cytosolic large ribosomal subunit"/>
    <property type="evidence" value="ECO:0007669"/>
    <property type="project" value="TreeGrafter"/>
</dbReference>
<name>A0AAE0M2B8_9PEZI</name>
<dbReference type="PROSITE" id="PS01104">
    <property type="entry name" value="RIBOSOMAL_L13E"/>
    <property type="match status" value="1"/>
</dbReference>
<reference evidence="7" key="2">
    <citation type="submission" date="2023-06" db="EMBL/GenBank/DDBJ databases">
        <authorList>
            <consortium name="Lawrence Berkeley National Laboratory"/>
            <person name="Haridas S."/>
            <person name="Hensen N."/>
            <person name="Bonometti L."/>
            <person name="Westerberg I."/>
            <person name="Brannstrom I.O."/>
            <person name="Guillou S."/>
            <person name="Cros-Aarteil S."/>
            <person name="Calhoun S."/>
            <person name="Kuo A."/>
            <person name="Mondo S."/>
            <person name="Pangilinan J."/>
            <person name="Riley R."/>
            <person name="Labutti K."/>
            <person name="Andreopoulos B."/>
            <person name="Lipzen A."/>
            <person name="Chen C."/>
            <person name="Yanf M."/>
            <person name="Daum C."/>
            <person name="Ng V."/>
            <person name="Clum A."/>
            <person name="Steindorff A."/>
            <person name="Ohm R."/>
            <person name="Martin F."/>
            <person name="Silar P."/>
            <person name="Natvig D."/>
            <person name="Lalanne C."/>
            <person name="Gautier V."/>
            <person name="Ament-Velasquez S.L."/>
            <person name="Kruys A."/>
            <person name="Hutchinson M.I."/>
            <person name="Powell A.J."/>
            <person name="Barry K."/>
            <person name="Miller A.N."/>
            <person name="Grigoriev I.V."/>
            <person name="Debuchy R."/>
            <person name="Gladieux P."/>
            <person name="Thoren M.H."/>
            <person name="Johannesson H."/>
        </authorList>
    </citation>
    <scope>NUCLEOTIDE SEQUENCE</scope>
    <source>
        <strain evidence="7">CBS 118394</strain>
    </source>
</reference>
<evidence type="ECO:0000313" key="8">
    <source>
        <dbReference type="Proteomes" id="UP001283341"/>
    </source>
</evidence>
<dbReference type="PANTHER" id="PTHR11722">
    <property type="entry name" value="60S RIBOSOMAL PROTEIN L13"/>
    <property type="match status" value="1"/>
</dbReference>
<dbReference type="InterPro" id="IPR001380">
    <property type="entry name" value="Ribosomal_eL13"/>
</dbReference>
<evidence type="ECO:0000259" key="6">
    <source>
        <dbReference type="PROSITE" id="PS50234"/>
    </source>
</evidence>
<dbReference type="InterPro" id="IPR018256">
    <property type="entry name" value="Ribosomal_eL13_CS"/>
</dbReference>
<dbReference type="Gene3D" id="3.40.50.410">
    <property type="entry name" value="von Willebrand factor, type A domain"/>
    <property type="match status" value="1"/>
</dbReference>
<feature type="compositionally biased region" description="Basic and acidic residues" evidence="5">
    <location>
        <begin position="911"/>
        <end position="923"/>
    </location>
</feature>
<dbReference type="Proteomes" id="UP001283341">
    <property type="component" value="Unassembled WGS sequence"/>
</dbReference>
<dbReference type="Pfam" id="PF01294">
    <property type="entry name" value="Ribosomal_L13e"/>
    <property type="match status" value="1"/>
</dbReference>
<sequence>MELYTLPSRDGIIAKIQPPREPSESESGSQSHVGCDIVLVIDVSGSMTDDAPVPGESGERNGLSVLDLVKHAARTIVETLNEGDRLGIVTFSSEAKVLQDLLLMNGDNKKQTEKNIESMQPENATNLWHGIREGLKLFQTYAIKDNKRIPAMMVLTDGQPNHMCPTQGYVPKLRSMGKLPATIHTFGFGYGLRSGLLKSIAEVSGGNYSFIPDAGMVGTVFVHAVANLQSTFAQHAVLRLTYPAILGLEETTGEAVHKQLPVQLDDGNFELKINLDNLQYGQSRDIYLRFDKAFTDLLKGDFDIEPAPEVTAILEYQRRFAPQAAPEQTGPHFLNILSPTPTVGLSEAEIAYHVSRSMIVSFLSSIFPVRESDAEHMPLDLVDSPEGDDEIPWRITTGLANLIATLPANDPKFRDSDPFCKSLAVDLCGSDPAGQISLALSKPEYYGRWGIHYLPSLAGAHAKQMCNSFKDPGPLMYGRDSPLFVKCRDRLDKAFDDLPAPKPSNLWSDGVPVTFGTSSWSGISAAAATGIHMSAYNRSDNPCFAGCVRVLLAQQDTDSEGEKGRTIRIGRLRAGMKVHTPKGPRKVVAVLKTPVKRESMCLVNGGNVSGDGGLLVTPYHPVLVGGRWVFPKDVAATRKQVRYTGSIYSVLLERDGDPQAHAIMVGGVLGVTLGHGLVGKPAATGAASGEDARVHPFFGSYDEVIGSLARLHRSRSGLVLGGDFRKDWQRRVRCHFDQPGKKASRRIARRAKAAAVAPRPVDKLRPIVRCPTVKYNRRTRLGRGFSLAELKAAGIPKLYAATIGIAVDPRRANLSEEGLAANVERLKAYKARLIVFPRKSNKPKSEDTPKDQQSAETTQHIKAAFGLEGTIASGFSEISKSDIPKSVEGGAYKALRKARSDARLVGVRAKRAQDKADAEKEKK</sequence>
<dbReference type="InterPro" id="IPR036465">
    <property type="entry name" value="vWFA_dom_sf"/>
</dbReference>
<dbReference type="InterPro" id="IPR002035">
    <property type="entry name" value="VWF_A"/>
</dbReference>
<feature type="region of interest" description="Disordered" evidence="5">
    <location>
        <begin position="1"/>
        <end position="31"/>
    </location>
</feature>
<comment type="similarity">
    <text evidence="1 4">Belongs to the eukaryotic ribosomal protein eL13 family.</text>
</comment>
<evidence type="ECO:0000256" key="1">
    <source>
        <dbReference type="ARBA" id="ARBA00005640"/>
    </source>
</evidence>
<comment type="caution">
    <text evidence="7">The sequence shown here is derived from an EMBL/GenBank/DDBJ whole genome shotgun (WGS) entry which is preliminary data.</text>
</comment>
<dbReference type="InterPro" id="IPR032838">
    <property type="entry name" value="Vwaint_dom"/>
</dbReference>
<evidence type="ECO:0000256" key="3">
    <source>
        <dbReference type="ARBA" id="ARBA00023274"/>
    </source>
</evidence>
<dbReference type="AlphaFoldDB" id="A0AAE0M2B8"/>
<dbReference type="GO" id="GO:0006412">
    <property type="term" value="P:translation"/>
    <property type="evidence" value="ECO:0007669"/>
    <property type="project" value="InterPro"/>
</dbReference>
<evidence type="ECO:0000256" key="4">
    <source>
        <dbReference type="RuleBase" id="RU000572"/>
    </source>
</evidence>
<proteinExistence type="inferred from homology"/>
<evidence type="ECO:0000313" key="7">
    <source>
        <dbReference type="EMBL" id="KAK3316562.1"/>
    </source>
</evidence>
<dbReference type="GO" id="GO:0003735">
    <property type="term" value="F:structural constituent of ribosome"/>
    <property type="evidence" value="ECO:0007669"/>
    <property type="project" value="InterPro"/>
</dbReference>
<dbReference type="EMBL" id="JAUEDM010000005">
    <property type="protein sequence ID" value="KAK3316562.1"/>
    <property type="molecule type" value="Genomic_DNA"/>
</dbReference>
<protein>
    <recommendedName>
        <fullName evidence="4">60S ribosomal protein L13</fullName>
    </recommendedName>
</protein>
<keyword evidence="3 4" id="KW-0687">Ribonucleoprotein</keyword>
<dbReference type="Gene3D" id="1.20.5.110">
    <property type="match status" value="1"/>
</dbReference>
<dbReference type="PANTHER" id="PTHR11722:SF0">
    <property type="entry name" value="LARGE RIBOSOMAL SUBUNIT PROTEIN EL13"/>
    <property type="match status" value="1"/>
</dbReference>
<dbReference type="Pfam" id="PF00092">
    <property type="entry name" value="VWA"/>
    <property type="match status" value="1"/>
</dbReference>
<feature type="region of interest" description="Disordered" evidence="5">
    <location>
        <begin position="903"/>
        <end position="923"/>
    </location>
</feature>
<evidence type="ECO:0000256" key="5">
    <source>
        <dbReference type="SAM" id="MobiDB-lite"/>
    </source>
</evidence>
<feature type="region of interest" description="Disordered" evidence="5">
    <location>
        <begin position="837"/>
        <end position="857"/>
    </location>
</feature>